<dbReference type="InterPro" id="IPR007219">
    <property type="entry name" value="XnlR_reg_dom"/>
</dbReference>
<evidence type="ECO:0000313" key="6">
    <source>
        <dbReference type="EMBL" id="BCS27792.1"/>
    </source>
</evidence>
<organism evidence="6 7">
    <name type="scientific">Aspergillus puulaauensis</name>
    <dbReference type="NCBI Taxonomy" id="1220207"/>
    <lineage>
        <taxon>Eukaryota</taxon>
        <taxon>Fungi</taxon>
        <taxon>Dikarya</taxon>
        <taxon>Ascomycota</taxon>
        <taxon>Pezizomycotina</taxon>
        <taxon>Eurotiomycetes</taxon>
        <taxon>Eurotiomycetidae</taxon>
        <taxon>Eurotiales</taxon>
        <taxon>Aspergillaceae</taxon>
        <taxon>Aspergillus</taxon>
    </lineage>
</organism>
<dbReference type="Proteomes" id="UP000654913">
    <property type="component" value="Chromosome 6"/>
</dbReference>
<name>A0A7R8AR76_9EURO</name>
<dbReference type="GO" id="GO:0008270">
    <property type="term" value="F:zinc ion binding"/>
    <property type="evidence" value="ECO:0007669"/>
    <property type="project" value="InterPro"/>
</dbReference>
<keyword evidence="1" id="KW-0805">Transcription regulation</keyword>
<dbReference type="EMBL" id="AP024448">
    <property type="protein sequence ID" value="BCS27792.1"/>
    <property type="molecule type" value="Genomic_DNA"/>
</dbReference>
<dbReference type="RefSeq" id="XP_041559986.1">
    <property type="nucleotide sequence ID" value="XM_041694125.1"/>
</dbReference>
<keyword evidence="3" id="KW-0539">Nucleus</keyword>
<evidence type="ECO:0000313" key="7">
    <source>
        <dbReference type="Proteomes" id="UP000654913"/>
    </source>
</evidence>
<evidence type="ECO:0000256" key="3">
    <source>
        <dbReference type="ARBA" id="ARBA00023242"/>
    </source>
</evidence>
<feature type="region of interest" description="Disordered" evidence="4">
    <location>
        <begin position="408"/>
        <end position="432"/>
    </location>
</feature>
<dbReference type="OrthoDB" id="5392779at2759"/>
<dbReference type="CDD" id="cd12148">
    <property type="entry name" value="fungal_TF_MHR"/>
    <property type="match status" value="1"/>
</dbReference>
<sequence>MILQCLDLKKLGKLLSRLSDAPQLMMKRLAETAIRLVTTHDELLGTVEGIECVMMEGSYQANCGNFRPAWMAVRKAMTLAQAMGIHRPGPCPVRFLDTRRRVDHLFLWHRILYIDRFMSLMMGLPQGSMDRGMAAERGLALDTPMGRLERGHRGIASRILELNDGHPRQYPMDKVQEIDRDIQNAADMVPTGWWIAPNLASEETTDWDTIRLVNQVYHYGLIIQLHIRDMLGSTSTEAEQLGNYSQTACVNASREILTRYITLRNSNLVAYTCRVIDFFTISATFLLLIAHLRQHAPTPHTLNHLAHQRPSDRAMVSQVIENLQNIGWVSQDRIIANSASLLNRLLDVEAEAAKGRLYSTHSIDTPEEVAQETEKGPPPATTGLRFCIPNFGFVRIVPDGYIRKEEPRSNVAGISQSGPLRTPDSGEGGPEWDRAAVEQGVLAQAQGPAQEQPWDAYSEAAADDWTLQGLDMTFFDSLLQGPLMASDGHI</sequence>
<keyword evidence="2" id="KW-0804">Transcription</keyword>
<dbReference type="GO" id="GO:0003677">
    <property type="term" value="F:DNA binding"/>
    <property type="evidence" value="ECO:0007669"/>
    <property type="project" value="InterPro"/>
</dbReference>
<dbReference type="SMART" id="SM00906">
    <property type="entry name" value="Fungal_trans"/>
    <property type="match status" value="1"/>
</dbReference>
<protein>
    <recommendedName>
        <fullName evidence="5">Xylanolytic transcriptional activator regulatory domain-containing protein</fullName>
    </recommendedName>
</protein>
<feature type="domain" description="Xylanolytic transcriptional activator regulatory" evidence="5">
    <location>
        <begin position="69"/>
        <end position="144"/>
    </location>
</feature>
<evidence type="ECO:0000256" key="1">
    <source>
        <dbReference type="ARBA" id="ARBA00023015"/>
    </source>
</evidence>
<dbReference type="KEGG" id="apuu:APUU_60840A"/>
<dbReference type="GO" id="GO:0006351">
    <property type="term" value="P:DNA-templated transcription"/>
    <property type="evidence" value="ECO:0007669"/>
    <property type="project" value="InterPro"/>
</dbReference>
<proteinExistence type="predicted"/>
<keyword evidence="7" id="KW-1185">Reference proteome</keyword>
<evidence type="ECO:0000256" key="2">
    <source>
        <dbReference type="ARBA" id="ARBA00023163"/>
    </source>
</evidence>
<feature type="region of interest" description="Disordered" evidence="4">
    <location>
        <begin position="363"/>
        <end position="382"/>
    </location>
</feature>
<dbReference type="AlphaFoldDB" id="A0A7R8AR76"/>
<evidence type="ECO:0000256" key="4">
    <source>
        <dbReference type="SAM" id="MobiDB-lite"/>
    </source>
</evidence>
<gene>
    <name evidence="6" type="ORF">APUU_60840A</name>
</gene>
<accession>A0A7R8AR76</accession>
<dbReference type="GeneID" id="64977797"/>
<evidence type="ECO:0000259" key="5">
    <source>
        <dbReference type="SMART" id="SM00906"/>
    </source>
</evidence>
<dbReference type="PANTHER" id="PTHR47840:SF1">
    <property type="entry name" value="ZN(II)2CYS6 TRANSCRIPTION FACTOR (EUROFUNG)"/>
    <property type="match status" value="1"/>
</dbReference>
<dbReference type="PANTHER" id="PTHR47840">
    <property type="entry name" value="ZN(II)2CYS6 TRANSCRIPTION FACTOR (EUROFUNG)-RELATED"/>
    <property type="match status" value="1"/>
</dbReference>
<reference evidence="6" key="2">
    <citation type="submission" date="2021-02" db="EMBL/GenBank/DDBJ databases">
        <title>Aspergillus puulaauensis MK2 genome sequence.</title>
        <authorList>
            <person name="Futagami T."/>
            <person name="Mori K."/>
            <person name="Kadooka C."/>
            <person name="Tanaka T."/>
        </authorList>
    </citation>
    <scope>NUCLEOTIDE SEQUENCE</scope>
    <source>
        <strain evidence="6">MK2</strain>
    </source>
</reference>
<reference evidence="6" key="1">
    <citation type="submission" date="2021-01" db="EMBL/GenBank/DDBJ databases">
        <authorList>
            <consortium name="Aspergillus puulaauensis MK2 genome sequencing consortium"/>
            <person name="Kazuki M."/>
            <person name="Futagami T."/>
        </authorList>
    </citation>
    <scope>NUCLEOTIDE SEQUENCE</scope>
    <source>
        <strain evidence="6">MK2</strain>
    </source>
</reference>